<evidence type="ECO:0000313" key="2">
    <source>
        <dbReference type="Proteomes" id="UP001629246"/>
    </source>
</evidence>
<dbReference type="Proteomes" id="UP001629246">
    <property type="component" value="Unassembled WGS sequence"/>
</dbReference>
<comment type="caution">
    <text evidence="1">The sequence shown here is derived from an EMBL/GenBank/DDBJ whole genome shotgun (WGS) entry which is preliminary data.</text>
</comment>
<protein>
    <submittedName>
        <fullName evidence="1">Uncharacterized protein</fullName>
    </submittedName>
</protein>
<keyword evidence="2" id="KW-1185">Reference proteome</keyword>
<dbReference type="EMBL" id="JAQQFM010000004">
    <property type="protein sequence ID" value="MFL9924563.1"/>
    <property type="molecule type" value="Genomic_DNA"/>
</dbReference>
<dbReference type="RefSeq" id="WP_408157333.1">
    <property type="nucleotide sequence ID" value="NZ_JAQQFM010000004.1"/>
</dbReference>
<name>A0ABW9A775_9BURK</name>
<organism evidence="1 2">
    <name type="scientific">Herbaspirillum lusitanum</name>
    <dbReference type="NCBI Taxonomy" id="213312"/>
    <lineage>
        <taxon>Bacteria</taxon>
        <taxon>Pseudomonadati</taxon>
        <taxon>Pseudomonadota</taxon>
        <taxon>Betaproteobacteria</taxon>
        <taxon>Burkholderiales</taxon>
        <taxon>Oxalobacteraceae</taxon>
        <taxon>Herbaspirillum</taxon>
    </lineage>
</organism>
<evidence type="ECO:0000313" key="1">
    <source>
        <dbReference type="EMBL" id="MFL9924563.1"/>
    </source>
</evidence>
<proteinExistence type="predicted"/>
<reference evidence="1 2" key="1">
    <citation type="journal article" date="2024" name="Chem. Sci.">
        <title>Discovery of megapolipeptins by genome mining of a Burkholderiales bacteria collection.</title>
        <authorList>
            <person name="Paulo B.S."/>
            <person name="Recchia M.J.J."/>
            <person name="Lee S."/>
            <person name="Fergusson C.H."/>
            <person name="Romanowski S.B."/>
            <person name="Hernandez A."/>
            <person name="Krull N."/>
            <person name="Liu D.Y."/>
            <person name="Cavanagh H."/>
            <person name="Bos A."/>
            <person name="Gray C.A."/>
            <person name="Murphy B.T."/>
            <person name="Linington R.G."/>
            <person name="Eustaquio A.S."/>
        </authorList>
    </citation>
    <scope>NUCLEOTIDE SEQUENCE [LARGE SCALE GENOMIC DNA]</scope>
    <source>
        <strain evidence="1 2">RL21-008-BIB-A</strain>
    </source>
</reference>
<gene>
    <name evidence="1" type="ORF">PQR62_09815</name>
</gene>
<sequence length="47" mass="5167">MSKDIAVKIGKNIAAARKVQERTQADVAEAVPVLSRNFKTAETMKNH</sequence>
<accession>A0ABW9A775</accession>